<dbReference type="InterPro" id="IPR018165">
    <property type="entry name" value="Ala-tRNA-synth_IIc_core"/>
</dbReference>
<dbReference type="InterPro" id="IPR018163">
    <property type="entry name" value="Thr/Ala-tRNA-synth_IIc_edit"/>
</dbReference>
<accession>A0A814CIY1</accession>
<comment type="catalytic activity">
    <reaction evidence="13 14">
        <text>tRNA(Ala) + L-alanine + ATP = L-alanyl-tRNA(Ala) + AMP + diphosphate</text>
        <dbReference type="Rhea" id="RHEA:12540"/>
        <dbReference type="Rhea" id="RHEA-COMP:9657"/>
        <dbReference type="Rhea" id="RHEA-COMP:9923"/>
        <dbReference type="ChEBI" id="CHEBI:30616"/>
        <dbReference type="ChEBI" id="CHEBI:33019"/>
        <dbReference type="ChEBI" id="CHEBI:57972"/>
        <dbReference type="ChEBI" id="CHEBI:78442"/>
        <dbReference type="ChEBI" id="CHEBI:78497"/>
        <dbReference type="ChEBI" id="CHEBI:456215"/>
        <dbReference type="EC" id="6.1.1.7"/>
    </reaction>
</comment>
<dbReference type="InterPro" id="IPR023033">
    <property type="entry name" value="Ala_tRNA_ligase_euk/bac"/>
</dbReference>
<dbReference type="GO" id="GO:0005524">
    <property type="term" value="F:ATP binding"/>
    <property type="evidence" value="ECO:0007669"/>
    <property type="project" value="UniProtKB-UniRule"/>
</dbReference>
<comment type="domain">
    <text evidence="14">Consists of three domains; the N-terminal catalytic domain, the editing domain and the C-terminal C-Ala domain. The editing domain removes incorrectly charged amino acids, while the C-Ala domain, along with tRNA(Ala), serves as a bridge to cooperatively bring together the editing and aminoacylation centers thus stimulating deacylation of misacylated tRNAs.</text>
</comment>
<protein>
    <recommendedName>
        <fullName evidence="3">Alanine--tRNA ligase</fullName>
        <ecNumber evidence="2">6.1.1.7</ecNumber>
    </recommendedName>
</protein>
<evidence type="ECO:0000313" key="17">
    <source>
        <dbReference type="Proteomes" id="UP000663845"/>
    </source>
</evidence>
<keyword evidence="5 14" id="KW-0436">Ligase</keyword>
<dbReference type="InterPro" id="IPR018164">
    <property type="entry name" value="Ala-tRNA-synth_IIc_N"/>
</dbReference>
<dbReference type="PANTHER" id="PTHR11777">
    <property type="entry name" value="ALANYL-TRNA SYNTHETASE"/>
    <property type="match status" value="1"/>
</dbReference>
<dbReference type="FunFam" id="3.30.980.10:FF:000004">
    <property type="entry name" value="Alanine--tRNA ligase, cytoplasmic"/>
    <property type="match status" value="1"/>
</dbReference>
<evidence type="ECO:0000256" key="10">
    <source>
        <dbReference type="ARBA" id="ARBA00022884"/>
    </source>
</evidence>
<evidence type="ECO:0000256" key="1">
    <source>
        <dbReference type="ARBA" id="ARBA00008429"/>
    </source>
</evidence>
<dbReference type="NCBIfam" id="TIGR00344">
    <property type="entry name" value="alaS"/>
    <property type="match status" value="1"/>
</dbReference>
<keyword evidence="8 14" id="KW-0862">Zinc</keyword>
<dbReference type="InterPro" id="IPR009000">
    <property type="entry name" value="Transl_B-barrel_sf"/>
</dbReference>
<dbReference type="PANTHER" id="PTHR11777:SF9">
    <property type="entry name" value="ALANINE--TRNA LIGASE, CYTOPLASMIC"/>
    <property type="match status" value="1"/>
</dbReference>
<dbReference type="PRINTS" id="PR00980">
    <property type="entry name" value="TRNASYNTHALA"/>
</dbReference>
<evidence type="ECO:0000256" key="12">
    <source>
        <dbReference type="ARBA" id="ARBA00023146"/>
    </source>
</evidence>
<keyword evidence="7 14" id="KW-0547">Nucleotide-binding</keyword>
<evidence type="ECO:0000313" key="16">
    <source>
        <dbReference type="EMBL" id="CAF0940766.1"/>
    </source>
</evidence>
<evidence type="ECO:0000256" key="3">
    <source>
        <dbReference type="ARBA" id="ARBA00017959"/>
    </source>
</evidence>
<keyword evidence="10 14" id="KW-0694">RNA-binding</keyword>
<dbReference type="Gene3D" id="3.30.930.10">
    <property type="entry name" value="Bira Bifunctional Protein, Domain 2"/>
    <property type="match status" value="1"/>
</dbReference>
<comment type="subunit">
    <text evidence="14">Monomer.</text>
</comment>
<dbReference type="GO" id="GO:0006419">
    <property type="term" value="P:alanyl-tRNA aminoacylation"/>
    <property type="evidence" value="ECO:0007669"/>
    <property type="project" value="InterPro"/>
</dbReference>
<comment type="function">
    <text evidence="14">Catalyzes the attachment of alanine to tRNA(Ala) in a two-step reaction: alanine is first activated by ATP to form Ala-AMP and then transferred to the acceptor end of tRNA(Ala). Also edits incorrectly charged tRNA(Ala) via its editing domain.</text>
</comment>
<comment type="similarity">
    <text evidence="1">Belongs to the class-II aminoacyl-tRNA synthetase family. Alax-L subfamily.</text>
</comment>
<gene>
    <name evidence="16" type="ORF">JYZ213_LOCUS12717</name>
</gene>
<dbReference type="SUPFAM" id="SSF101353">
    <property type="entry name" value="Putative anticodon-binding domain of alanyl-tRNA synthetase (AlaRS)"/>
    <property type="match status" value="1"/>
</dbReference>
<evidence type="ECO:0000256" key="9">
    <source>
        <dbReference type="ARBA" id="ARBA00022840"/>
    </source>
</evidence>
<dbReference type="EC" id="6.1.1.7" evidence="2"/>
<dbReference type="SUPFAM" id="SSF55186">
    <property type="entry name" value="ThrRS/AlaRS common domain"/>
    <property type="match status" value="1"/>
</dbReference>
<evidence type="ECO:0000256" key="4">
    <source>
        <dbReference type="ARBA" id="ARBA00022555"/>
    </source>
</evidence>
<dbReference type="Proteomes" id="UP000663845">
    <property type="component" value="Unassembled WGS sequence"/>
</dbReference>
<dbReference type="Gene3D" id="2.40.30.130">
    <property type="match status" value="1"/>
</dbReference>
<feature type="binding site" evidence="14">
    <location>
        <position position="648"/>
    </location>
    <ligand>
        <name>Zn(2+)</name>
        <dbReference type="ChEBI" id="CHEBI:29105"/>
    </ligand>
</feature>
<dbReference type="InterPro" id="IPR045864">
    <property type="entry name" value="aa-tRNA-synth_II/BPL/LPL"/>
</dbReference>
<evidence type="ECO:0000256" key="5">
    <source>
        <dbReference type="ARBA" id="ARBA00022598"/>
    </source>
</evidence>
<dbReference type="PROSITE" id="PS50860">
    <property type="entry name" value="AA_TRNA_LIGASE_II_ALA"/>
    <property type="match status" value="1"/>
</dbReference>
<dbReference type="GO" id="GO:0000049">
    <property type="term" value="F:tRNA binding"/>
    <property type="evidence" value="ECO:0007669"/>
    <property type="project" value="UniProtKB-KW"/>
</dbReference>
<dbReference type="FunFam" id="3.30.930.10:FF:000011">
    <property type="entry name" value="Alanine--tRNA ligase, cytoplasmic"/>
    <property type="match status" value="1"/>
</dbReference>
<dbReference type="HAMAP" id="MF_00036_B">
    <property type="entry name" value="Ala_tRNA_synth_B"/>
    <property type="match status" value="1"/>
</dbReference>
<evidence type="ECO:0000256" key="14">
    <source>
        <dbReference type="HAMAP-Rule" id="MF_03133"/>
    </source>
</evidence>
<dbReference type="SMART" id="SM00863">
    <property type="entry name" value="tRNA_SAD"/>
    <property type="match status" value="1"/>
</dbReference>
<dbReference type="InterPro" id="IPR012947">
    <property type="entry name" value="tRNA_SAD"/>
</dbReference>
<evidence type="ECO:0000256" key="11">
    <source>
        <dbReference type="ARBA" id="ARBA00022917"/>
    </source>
</evidence>
<name>A0A814CIY1_9BILA</name>
<evidence type="ECO:0000256" key="13">
    <source>
        <dbReference type="ARBA" id="ARBA00048300"/>
    </source>
</evidence>
<dbReference type="Gene3D" id="3.30.980.10">
    <property type="entry name" value="Threonyl-trna Synthetase, Chain A, domain 2"/>
    <property type="match status" value="1"/>
</dbReference>
<dbReference type="GO" id="GO:0004813">
    <property type="term" value="F:alanine-tRNA ligase activity"/>
    <property type="evidence" value="ECO:0007669"/>
    <property type="project" value="UniProtKB-UniRule"/>
</dbReference>
<dbReference type="InterPro" id="IPR018162">
    <property type="entry name" value="Ala-tRNA-ligase_IIc_anticod-bd"/>
</dbReference>
<evidence type="ECO:0000259" key="15">
    <source>
        <dbReference type="PROSITE" id="PS50860"/>
    </source>
</evidence>
<keyword evidence="4 14" id="KW-0820">tRNA-binding</keyword>
<keyword evidence="11 14" id="KW-0648">Protein biosynthesis</keyword>
<evidence type="ECO:0000256" key="8">
    <source>
        <dbReference type="ARBA" id="ARBA00022833"/>
    </source>
</evidence>
<dbReference type="EMBL" id="CAJNOG010000099">
    <property type="protein sequence ID" value="CAF0940766.1"/>
    <property type="molecule type" value="Genomic_DNA"/>
</dbReference>
<sequence>MILIQLFYLMRRQLQTRPLFNHSSYRLLNFIRCYSTNHQLKWPSSRVRQTFVDYFIQHSQIPHTIIPSSSVIPPKDSGTYFVNSGMNQFKNIFLSQQKHNSQQCVVNYQKCIRVGGKHNDLSDVGHDTYHHTFFEMLGNWSFNNAYFKRQACTMAYDLLTRIYGLDKDRLYFTYFKGENNLIEADNETKQIWIDLGIDPKRILPFGMKENFWEMGEIGPCGPCTEIHYDHTGLGDSMQVNADNPRVVELWNLVFMQYERRQDKSLIPLNQVHVDTGMGLERLVAVLNTLESNYDTDLFTPLFDTIHSYCPKTSSIPVYSQANQNQQYAYRLLADHARMFTIAISDGLVPEKKGIGGLVKKMIERATRIAYEYLHIDEENIAILSKLIPITTKILSQAYPDLNEKLNRTVELVKSCEINYMKKYQLAKPFMEKFIQNKLQESNYMISGEEIYRLYAGKYQNINVPLEMIEDYTRLYPQLKIDWTNFDKLMREETRKSKMYSIYNKTVKANQNISDHHHPTDKIFDLIKQSSKVKSTIDEPYKYEIDKSLNAHIQLIINDQLNIVQSIDKKLKYYILLDRTNFYSTSGGQSSDRGTIQFSNDLTFQVENVFRLHEYILHYGHFLQNGNITDQNVVCNVDEQRRLNLSRNHTTTHLINKALREILNDSNLIQKASLIHEDYFIYEYSSINTDTTNTVFEQLEKRINEIIQRDLPISISSHNYNNIRSDTNIYRLSNELYPTNVRCVNIDSTYSRELCCGTHVSSTKQIEDFLIVRVDSKGHSNKRLYCLTGSYAKHARDLFENDFQKKFHYLEQHQNEMSLDKFYYECQQIREIYFDDKSLLFPYNQRLNYMDRWHKLILDKKILRKYFSNQLNKNLENNFMQSNVDLPIYDIGYMLLRYNDENNNRKHQPYVIYINSHQKKLIIYLKNPRQRNQLIEHMKNHYKMNLVTNFEDYDQQTRGLFTITKKLAVFEPIEKDVSFDRINFQEMCTELFSNVF</sequence>
<evidence type="ECO:0000256" key="7">
    <source>
        <dbReference type="ARBA" id="ARBA00022741"/>
    </source>
</evidence>
<feature type="binding site" evidence="14">
    <location>
        <position position="652"/>
    </location>
    <ligand>
        <name>Zn(2+)</name>
        <dbReference type="ChEBI" id="CHEBI:29105"/>
    </ligand>
</feature>
<keyword evidence="9 14" id="KW-0067">ATP-binding</keyword>
<dbReference type="Pfam" id="PF01411">
    <property type="entry name" value="tRNA-synt_2c"/>
    <property type="match status" value="1"/>
</dbReference>
<keyword evidence="6 14" id="KW-0479">Metal-binding</keyword>
<dbReference type="InterPro" id="IPR050058">
    <property type="entry name" value="Ala-tRNA_ligase"/>
</dbReference>
<proteinExistence type="inferred from homology"/>
<dbReference type="CDD" id="cd00673">
    <property type="entry name" value="AlaRS_core"/>
    <property type="match status" value="1"/>
</dbReference>
<feature type="binding site" evidence="14">
    <location>
        <position position="758"/>
    </location>
    <ligand>
        <name>Zn(2+)</name>
        <dbReference type="ChEBI" id="CHEBI:29105"/>
    </ligand>
</feature>
<dbReference type="GO" id="GO:0005739">
    <property type="term" value="C:mitochondrion"/>
    <property type="evidence" value="ECO:0007669"/>
    <property type="project" value="TreeGrafter"/>
</dbReference>
<feature type="domain" description="Alanyl-transfer RNA synthetases family profile" evidence="15">
    <location>
        <begin position="42"/>
        <end position="791"/>
    </location>
</feature>
<evidence type="ECO:0000256" key="2">
    <source>
        <dbReference type="ARBA" id="ARBA00013168"/>
    </source>
</evidence>
<organism evidence="16 17">
    <name type="scientific">Adineta steineri</name>
    <dbReference type="NCBI Taxonomy" id="433720"/>
    <lineage>
        <taxon>Eukaryota</taxon>
        <taxon>Metazoa</taxon>
        <taxon>Spiralia</taxon>
        <taxon>Gnathifera</taxon>
        <taxon>Rotifera</taxon>
        <taxon>Eurotatoria</taxon>
        <taxon>Bdelloidea</taxon>
        <taxon>Adinetida</taxon>
        <taxon>Adinetidae</taxon>
        <taxon>Adineta</taxon>
    </lineage>
</organism>
<dbReference type="AlphaFoldDB" id="A0A814CIY1"/>
<reference evidence="16" key="1">
    <citation type="submission" date="2021-02" db="EMBL/GenBank/DDBJ databases">
        <authorList>
            <person name="Nowell W R."/>
        </authorList>
    </citation>
    <scope>NUCLEOTIDE SEQUENCE</scope>
</reference>
<dbReference type="SUPFAM" id="SSF50447">
    <property type="entry name" value="Translation proteins"/>
    <property type="match status" value="1"/>
</dbReference>
<dbReference type="Pfam" id="PF07973">
    <property type="entry name" value="tRNA_SAD"/>
    <property type="match status" value="1"/>
</dbReference>
<keyword evidence="12 14" id="KW-0030">Aminoacyl-tRNA synthetase</keyword>
<dbReference type="GO" id="GO:0008270">
    <property type="term" value="F:zinc ion binding"/>
    <property type="evidence" value="ECO:0007669"/>
    <property type="project" value="UniProtKB-UniRule"/>
</dbReference>
<comment type="caution">
    <text evidence="16">The sequence shown here is derived from an EMBL/GenBank/DDBJ whole genome shotgun (WGS) entry which is preliminary data.</text>
</comment>
<dbReference type="SUPFAM" id="SSF55681">
    <property type="entry name" value="Class II aaRS and biotin synthetases"/>
    <property type="match status" value="1"/>
</dbReference>
<dbReference type="GO" id="GO:0002161">
    <property type="term" value="F:aminoacyl-tRNA deacylase activity"/>
    <property type="evidence" value="ECO:0007669"/>
    <property type="project" value="TreeGrafter"/>
</dbReference>
<feature type="binding site" evidence="14">
    <location>
        <position position="754"/>
    </location>
    <ligand>
        <name>Zn(2+)</name>
        <dbReference type="ChEBI" id="CHEBI:29105"/>
    </ligand>
</feature>
<comment type="cofactor">
    <cofactor evidence="14">
        <name>Zn(2+)</name>
        <dbReference type="ChEBI" id="CHEBI:29105"/>
    </cofactor>
    <text evidence="14">Binds 1 zinc ion per subunit.</text>
</comment>
<evidence type="ECO:0000256" key="6">
    <source>
        <dbReference type="ARBA" id="ARBA00022723"/>
    </source>
</evidence>
<dbReference type="InterPro" id="IPR002318">
    <property type="entry name" value="Ala-tRNA-lgiase_IIc"/>
</dbReference>